<keyword evidence="7 15" id="KW-0067">ATP-binding</keyword>
<protein>
    <recommendedName>
        <fullName evidence="2 15">ATP-dependent DNA helicase RecG</fullName>
        <ecNumber evidence="13 15">5.6.2.4</ecNumber>
    </recommendedName>
</protein>
<feature type="domain" description="Helicase C-terminal" evidence="17">
    <location>
        <begin position="464"/>
        <end position="625"/>
    </location>
</feature>
<keyword evidence="10 15" id="KW-0234">DNA repair</keyword>
<dbReference type="GO" id="GO:0006310">
    <property type="term" value="P:DNA recombination"/>
    <property type="evidence" value="ECO:0007669"/>
    <property type="project" value="UniProtKB-UniRule"/>
</dbReference>
<evidence type="ECO:0000313" key="19">
    <source>
        <dbReference type="Proteomes" id="UP000255234"/>
    </source>
</evidence>
<dbReference type="Pfam" id="PF19833">
    <property type="entry name" value="RecG_dom3_C"/>
    <property type="match status" value="1"/>
</dbReference>
<evidence type="ECO:0000256" key="1">
    <source>
        <dbReference type="ARBA" id="ARBA00007504"/>
    </source>
</evidence>
<evidence type="ECO:0000256" key="3">
    <source>
        <dbReference type="ARBA" id="ARBA00022741"/>
    </source>
</evidence>
<dbReference type="GO" id="GO:0016887">
    <property type="term" value="F:ATP hydrolysis activity"/>
    <property type="evidence" value="ECO:0007669"/>
    <property type="project" value="RHEA"/>
</dbReference>
<evidence type="ECO:0000256" key="15">
    <source>
        <dbReference type="RuleBase" id="RU363016"/>
    </source>
</evidence>
<dbReference type="PROSITE" id="PS51192">
    <property type="entry name" value="HELICASE_ATP_BIND_1"/>
    <property type="match status" value="1"/>
</dbReference>
<dbReference type="EMBL" id="UGPP01000001">
    <property type="protein sequence ID" value="STY70559.1"/>
    <property type="molecule type" value="Genomic_DNA"/>
</dbReference>
<keyword evidence="11" id="KW-0413">Isomerase</keyword>
<dbReference type="CDD" id="cd04488">
    <property type="entry name" value="RecG_wedge_OBF"/>
    <property type="match status" value="1"/>
</dbReference>
<dbReference type="NCBIfam" id="NF008165">
    <property type="entry name" value="PRK10917.1-3"/>
    <property type="match status" value="1"/>
</dbReference>
<dbReference type="InterPro" id="IPR047112">
    <property type="entry name" value="RecG/Mfd"/>
</dbReference>
<reference evidence="18 19" key="1">
    <citation type="submission" date="2018-06" db="EMBL/GenBank/DDBJ databases">
        <authorList>
            <consortium name="Pathogen Informatics"/>
            <person name="Doyle S."/>
        </authorList>
    </citation>
    <scope>NUCLEOTIDE SEQUENCE [LARGE SCALE GENOMIC DNA]</scope>
    <source>
        <strain evidence="18 19">NCTC10571</strain>
    </source>
</reference>
<evidence type="ECO:0000256" key="6">
    <source>
        <dbReference type="ARBA" id="ARBA00022806"/>
    </source>
</evidence>
<dbReference type="NCBIfam" id="TIGR00643">
    <property type="entry name" value="recG"/>
    <property type="match status" value="1"/>
</dbReference>
<sequence>MDIRENIQFLKGVGPKKAQALKKLGIENIYDLITYYPRRYEDQSQIVPIGRIKVGEVVNIQGRIMAMAEKNTRRGLKLLTIMLADDTGVVQLNFFNQDYLKKKLKVQKSSLFVHGKVGYAYGGYGQLAISQIISFDVINNDNIDSEENINPCAFMPIYTIPDYIKPKDFRNLIEQACAQDILVKDVVPNFIRKKYDLWDKQTAIKKIHFPQTRQELEKAKKSLIFEELFLIQAGLLLLKKQHQVKNKGIKFLSNSELVKTVKNNLPFNLTAEQEKVWQEICLDMQKDVQMQRLVQGDVGSGKTVIAILSLVKAIENGYQGALMAPTEILALQHYGKIKELLEPLNIHVGLLTGSLKVKEKRQILEGLADGTIDLVIGTHALIQDNVIFKNLGLVVTDEQHRFGVNQRAKLEGKGEDFLPDVLVMTATPIPRTMTLTVYGDLDVSFIKELPPGRKPIRTFVRMPDRRNLIYKFVKDEVAKGRQAYIVCPLIEESENSDAVSVEMIYDELTSSYLYGLNCSLLHGKLKPKEKEDLLQGFLSGKIDVLVSTTVIEVGVNVPNASIMVIEGAERFGLAQLHQLRGRIGRGEYASYCILINRGKNANSLERLHLMEKISDGFVLAEEDLRLRGPGQFFGSMQHGLPDLKIADVLNDVNVLVNARVEAQRAIDYGIDKKVLNEILELQYKHRFLKISDV</sequence>
<dbReference type="GO" id="GO:0003677">
    <property type="term" value="F:DNA binding"/>
    <property type="evidence" value="ECO:0007669"/>
    <property type="project" value="UniProtKB-KW"/>
</dbReference>
<dbReference type="Pfam" id="PF00270">
    <property type="entry name" value="DEAD"/>
    <property type="match status" value="1"/>
</dbReference>
<dbReference type="SMART" id="SM00490">
    <property type="entry name" value="HELICc"/>
    <property type="match status" value="1"/>
</dbReference>
<keyword evidence="3 15" id="KW-0547">Nucleotide-binding</keyword>
<dbReference type="Gene3D" id="2.40.50.140">
    <property type="entry name" value="Nucleic acid-binding proteins"/>
    <property type="match status" value="1"/>
</dbReference>
<dbReference type="CDD" id="cd17992">
    <property type="entry name" value="DEXHc_RecG"/>
    <property type="match status" value="1"/>
</dbReference>
<evidence type="ECO:0000256" key="12">
    <source>
        <dbReference type="ARBA" id="ARBA00034617"/>
    </source>
</evidence>
<dbReference type="InterPro" id="IPR011545">
    <property type="entry name" value="DEAD/DEAH_box_helicase_dom"/>
</dbReference>
<keyword evidence="9 15" id="KW-0233">DNA recombination</keyword>
<dbReference type="EC" id="5.6.2.4" evidence="13 15"/>
<dbReference type="Pfam" id="PF00271">
    <property type="entry name" value="Helicase_C"/>
    <property type="match status" value="1"/>
</dbReference>
<dbReference type="GO" id="GO:0005524">
    <property type="term" value="F:ATP binding"/>
    <property type="evidence" value="ECO:0007669"/>
    <property type="project" value="UniProtKB-KW"/>
</dbReference>
<dbReference type="AlphaFoldDB" id="A0A378NSA9"/>
<dbReference type="InterPro" id="IPR027417">
    <property type="entry name" value="P-loop_NTPase"/>
</dbReference>
<comment type="catalytic activity">
    <reaction evidence="12 15">
        <text>Couples ATP hydrolysis with the unwinding of duplex DNA by translocating in the 3'-5' direction.</text>
        <dbReference type="EC" id="5.6.2.4"/>
    </reaction>
</comment>
<organism evidence="18 19">
    <name type="scientific">Megamonas hypermegale</name>
    <dbReference type="NCBI Taxonomy" id="158847"/>
    <lineage>
        <taxon>Bacteria</taxon>
        <taxon>Bacillati</taxon>
        <taxon>Bacillota</taxon>
        <taxon>Negativicutes</taxon>
        <taxon>Selenomonadales</taxon>
        <taxon>Selenomonadaceae</taxon>
        <taxon>Megamonas</taxon>
    </lineage>
</organism>
<dbReference type="InterPro" id="IPR014001">
    <property type="entry name" value="Helicase_ATP-bd"/>
</dbReference>
<evidence type="ECO:0000256" key="9">
    <source>
        <dbReference type="ARBA" id="ARBA00023172"/>
    </source>
</evidence>
<evidence type="ECO:0000256" key="13">
    <source>
        <dbReference type="ARBA" id="ARBA00034808"/>
    </source>
</evidence>
<dbReference type="InterPro" id="IPR001650">
    <property type="entry name" value="Helicase_C-like"/>
</dbReference>
<dbReference type="InterPro" id="IPR033454">
    <property type="entry name" value="RecG_wedge"/>
</dbReference>
<dbReference type="GO" id="GO:0043138">
    <property type="term" value="F:3'-5' DNA helicase activity"/>
    <property type="evidence" value="ECO:0007669"/>
    <property type="project" value="UniProtKB-EC"/>
</dbReference>
<comment type="catalytic activity">
    <reaction evidence="14 15">
        <text>ATP + H2O = ADP + phosphate + H(+)</text>
        <dbReference type="Rhea" id="RHEA:13065"/>
        <dbReference type="ChEBI" id="CHEBI:15377"/>
        <dbReference type="ChEBI" id="CHEBI:15378"/>
        <dbReference type="ChEBI" id="CHEBI:30616"/>
        <dbReference type="ChEBI" id="CHEBI:43474"/>
        <dbReference type="ChEBI" id="CHEBI:456216"/>
        <dbReference type="EC" id="5.6.2.4"/>
    </reaction>
</comment>
<dbReference type="PANTHER" id="PTHR47964:SF1">
    <property type="entry name" value="ATP-DEPENDENT DNA HELICASE HOMOLOG RECG, CHLOROPLASTIC"/>
    <property type="match status" value="1"/>
</dbReference>
<dbReference type="PANTHER" id="PTHR47964">
    <property type="entry name" value="ATP-DEPENDENT DNA HELICASE HOMOLOG RECG, CHLOROPLASTIC"/>
    <property type="match status" value="1"/>
</dbReference>
<evidence type="ECO:0000313" key="18">
    <source>
        <dbReference type="EMBL" id="STY70559.1"/>
    </source>
</evidence>
<dbReference type="NCBIfam" id="NF008168">
    <property type="entry name" value="PRK10917.2-2"/>
    <property type="match status" value="1"/>
</dbReference>
<dbReference type="GO" id="GO:0006281">
    <property type="term" value="P:DNA repair"/>
    <property type="evidence" value="ECO:0007669"/>
    <property type="project" value="UniProtKB-UniRule"/>
</dbReference>
<evidence type="ECO:0000256" key="4">
    <source>
        <dbReference type="ARBA" id="ARBA00022763"/>
    </source>
</evidence>
<dbReference type="Pfam" id="PF17191">
    <property type="entry name" value="RecG_wedge"/>
    <property type="match status" value="1"/>
</dbReference>
<evidence type="ECO:0000259" key="16">
    <source>
        <dbReference type="PROSITE" id="PS51192"/>
    </source>
</evidence>
<dbReference type="Proteomes" id="UP000255234">
    <property type="component" value="Unassembled WGS sequence"/>
</dbReference>
<evidence type="ECO:0000256" key="11">
    <source>
        <dbReference type="ARBA" id="ARBA00023235"/>
    </source>
</evidence>
<proteinExistence type="inferred from homology"/>
<dbReference type="STRING" id="1122216.GCA_000423385_01239"/>
<dbReference type="SMART" id="SM00487">
    <property type="entry name" value="DEXDc"/>
    <property type="match status" value="1"/>
</dbReference>
<keyword evidence="5 15" id="KW-0378">Hydrolase</keyword>
<evidence type="ECO:0000256" key="7">
    <source>
        <dbReference type="ARBA" id="ARBA00022840"/>
    </source>
</evidence>
<feature type="domain" description="Helicase ATP-binding" evidence="16">
    <location>
        <begin position="283"/>
        <end position="446"/>
    </location>
</feature>
<dbReference type="SUPFAM" id="SSF52540">
    <property type="entry name" value="P-loop containing nucleoside triphosphate hydrolases"/>
    <property type="match status" value="2"/>
</dbReference>
<dbReference type="InterPro" id="IPR045562">
    <property type="entry name" value="RecG_dom3_C"/>
</dbReference>
<evidence type="ECO:0000259" key="17">
    <source>
        <dbReference type="PROSITE" id="PS51194"/>
    </source>
</evidence>
<keyword evidence="8" id="KW-0238">DNA-binding</keyword>
<evidence type="ECO:0000256" key="14">
    <source>
        <dbReference type="ARBA" id="ARBA00048988"/>
    </source>
</evidence>
<dbReference type="PROSITE" id="PS51194">
    <property type="entry name" value="HELICASE_CTER"/>
    <property type="match status" value="1"/>
</dbReference>
<comment type="function">
    <text evidence="15">Plays a critical role in recombination and DNA repair. Helps process Holliday junction intermediates to mature products by catalyzing branch migration. Has replication fork regression activity, unwinds stalled or blocked replication forks to make a HJ that can be resolved. Has a DNA unwinding activity characteristic of a DNA helicase with 3'-5' polarity.</text>
</comment>
<evidence type="ECO:0000256" key="5">
    <source>
        <dbReference type="ARBA" id="ARBA00022801"/>
    </source>
</evidence>
<dbReference type="SUPFAM" id="SSF50249">
    <property type="entry name" value="Nucleic acid-binding proteins"/>
    <property type="match status" value="1"/>
</dbReference>
<gene>
    <name evidence="18" type="primary">recG</name>
    <name evidence="18" type="ORF">NCTC10571_00698</name>
</gene>
<evidence type="ECO:0000256" key="8">
    <source>
        <dbReference type="ARBA" id="ARBA00023125"/>
    </source>
</evidence>
<comment type="similarity">
    <text evidence="1 15">Belongs to the helicase family. RecG subfamily.</text>
</comment>
<name>A0A378NSA9_9FIRM</name>
<evidence type="ECO:0000256" key="10">
    <source>
        <dbReference type="ARBA" id="ARBA00023204"/>
    </source>
</evidence>
<keyword evidence="4 15" id="KW-0227">DNA damage</keyword>
<evidence type="ECO:0000256" key="2">
    <source>
        <dbReference type="ARBA" id="ARBA00017846"/>
    </source>
</evidence>
<keyword evidence="6 15" id="KW-0347">Helicase</keyword>
<dbReference type="RefSeq" id="WP_115151133.1">
    <property type="nucleotide sequence ID" value="NZ_UGPP01000001.1"/>
</dbReference>
<accession>A0A378NSA9</accession>
<dbReference type="InterPro" id="IPR012340">
    <property type="entry name" value="NA-bd_OB-fold"/>
</dbReference>
<dbReference type="Gene3D" id="3.40.50.300">
    <property type="entry name" value="P-loop containing nucleotide triphosphate hydrolases"/>
    <property type="match status" value="2"/>
</dbReference>
<dbReference type="InterPro" id="IPR004609">
    <property type="entry name" value="ATP-dep_DNA_helicase_RecG"/>
</dbReference>